<evidence type="ECO:0000313" key="2">
    <source>
        <dbReference type="Proteomes" id="UP001469553"/>
    </source>
</evidence>
<feature type="non-terminal residue" evidence="1">
    <location>
        <position position="1"/>
    </location>
</feature>
<reference evidence="1 2" key="1">
    <citation type="submission" date="2021-06" db="EMBL/GenBank/DDBJ databases">
        <authorList>
            <person name="Palmer J.M."/>
        </authorList>
    </citation>
    <scope>NUCLEOTIDE SEQUENCE [LARGE SCALE GENOMIC DNA]</scope>
    <source>
        <strain evidence="1 2">AS_MEX2019</strain>
        <tissue evidence="1">Muscle</tissue>
    </source>
</reference>
<keyword evidence="2" id="KW-1185">Reference proteome</keyword>
<comment type="caution">
    <text evidence="1">The sequence shown here is derived from an EMBL/GenBank/DDBJ whole genome shotgun (WGS) entry which is preliminary data.</text>
</comment>
<dbReference type="EMBL" id="JAHRIP010068244">
    <property type="protein sequence ID" value="MEQ2308125.1"/>
    <property type="molecule type" value="Genomic_DNA"/>
</dbReference>
<name>A0ABV0ZPQ7_9TELE</name>
<dbReference type="Proteomes" id="UP001469553">
    <property type="component" value="Unassembled WGS sequence"/>
</dbReference>
<sequence>VQSRSIQKTYSYNCRKRWFDKPLTQVLSAGAKRKTKSYQHISCCSCRWDLVWRHCASPVKTLTVRDPVWL</sequence>
<protein>
    <submittedName>
        <fullName evidence="1">Uncharacterized protein</fullName>
    </submittedName>
</protein>
<gene>
    <name evidence="1" type="ORF">AMECASPLE_024904</name>
</gene>
<accession>A0ABV0ZPQ7</accession>
<proteinExistence type="predicted"/>
<organism evidence="1 2">
    <name type="scientific">Ameca splendens</name>
    <dbReference type="NCBI Taxonomy" id="208324"/>
    <lineage>
        <taxon>Eukaryota</taxon>
        <taxon>Metazoa</taxon>
        <taxon>Chordata</taxon>
        <taxon>Craniata</taxon>
        <taxon>Vertebrata</taxon>
        <taxon>Euteleostomi</taxon>
        <taxon>Actinopterygii</taxon>
        <taxon>Neopterygii</taxon>
        <taxon>Teleostei</taxon>
        <taxon>Neoteleostei</taxon>
        <taxon>Acanthomorphata</taxon>
        <taxon>Ovalentaria</taxon>
        <taxon>Atherinomorphae</taxon>
        <taxon>Cyprinodontiformes</taxon>
        <taxon>Goodeidae</taxon>
        <taxon>Ameca</taxon>
    </lineage>
</organism>
<evidence type="ECO:0000313" key="1">
    <source>
        <dbReference type="EMBL" id="MEQ2308125.1"/>
    </source>
</evidence>